<dbReference type="PANTHER" id="PTHR34853">
    <property type="match status" value="1"/>
</dbReference>
<dbReference type="PIRSF" id="PIRSF029171">
    <property type="entry name" value="Esterase_LipA"/>
    <property type="match status" value="1"/>
</dbReference>
<keyword evidence="2" id="KW-0325">Glycoprotein</keyword>
<dbReference type="EMBL" id="OZ004256">
    <property type="protein sequence ID" value="CAK7905382.1"/>
    <property type="molecule type" value="Genomic_DNA"/>
</dbReference>
<feature type="signal peptide" evidence="4">
    <location>
        <begin position="1"/>
        <end position="20"/>
    </location>
</feature>
<sequence length="494" mass="54502">MRSLLSFLVFAATFFAWVEAAPQVVLPPSKDPFYQPPANYSEYKPGEVIKKRLSPHKLRSIYLEINVKTAWQLMYRTTDGTGNATYAVTTLIEPYNANNSRLVQYSIAQDSSSIDCPASYSFQYGASMSTVVAQVEMYLIQIALNQGWWVNTPDYEGPEAAFTAGRLSGHAVLDSLRAAIHVGETEDVTLKKKTDVVFWGYSGGSLAAGWAAGLQRLYAPELTPQLLGACLGGFPANITHTILAIDGSLYAGMLGAGITGLSRQYPILKQYIKKALPKAYNWVFGMAADACLFPACAYMAYAKVFQGENRWVPTGLDVFREPDVVNALYNNTMGVSKDDMPQIPIFLYQGRKDNIVPAVNADILYEQWSKMGIKSFELTISNTTRHITEAALGAPAAVAWITNRFEHKPPVEGCSKTERYSNLLYPGVAPAVVELVQAAGKSVFGFEIGPDTLNGTLFKREDGQPMDYDDVVEKRIHEEHMILKKRGSIPGEFY</sequence>
<gene>
    <name evidence="5" type="primary">LIP1</name>
    <name evidence="5" type="ORF">CAAN4_D13828</name>
</gene>
<dbReference type="Proteomes" id="UP001497600">
    <property type="component" value="Chromosome D"/>
</dbReference>
<evidence type="ECO:0000256" key="2">
    <source>
        <dbReference type="ARBA" id="ARBA00023180"/>
    </source>
</evidence>
<evidence type="ECO:0000256" key="1">
    <source>
        <dbReference type="ARBA" id="ARBA00022729"/>
    </source>
</evidence>
<proteinExistence type="predicted"/>
<protein>
    <submittedName>
        <fullName evidence="5">Lipase 1</fullName>
    </submittedName>
</protein>
<evidence type="ECO:0000256" key="3">
    <source>
        <dbReference type="ARBA" id="ARBA00023369"/>
    </source>
</evidence>
<evidence type="ECO:0000256" key="4">
    <source>
        <dbReference type="SAM" id="SignalP"/>
    </source>
</evidence>
<accession>A0ABP0EF64</accession>
<reference evidence="5 6" key="1">
    <citation type="submission" date="2024-01" db="EMBL/GenBank/DDBJ databases">
        <authorList>
            <consortium name="Genoscope - CEA"/>
            <person name="William W."/>
        </authorList>
    </citation>
    <scope>NUCLEOTIDE SEQUENCE [LARGE SCALE GENOMIC DNA]</scope>
    <source>
        <strain evidence="5 6">29B2s-10</strain>
    </source>
</reference>
<organism evidence="5 6">
    <name type="scientific">[Candida] anglica</name>
    <dbReference type="NCBI Taxonomy" id="148631"/>
    <lineage>
        <taxon>Eukaryota</taxon>
        <taxon>Fungi</taxon>
        <taxon>Dikarya</taxon>
        <taxon>Ascomycota</taxon>
        <taxon>Saccharomycotina</taxon>
        <taxon>Pichiomycetes</taxon>
        <taxon>Debaryomycetaceae</taxon>
        <taxon>Kurtzmaniella</taxon>
    </lineage>
</organism>
<feature type="chain" id="PRO_5046419636" evidence="4">
    <location>
        <begin position="21"/>
        <end position="494"/>
    </location>
</feature>
<dbReference type="Gene3D" id="3.40.50.1820">
    <property type="entry name" value="alpha/beta hydrolase"/>
    <property type="match status" value="1"/>
</dbReference>
<evidence type="ECO:0000313" key="5">
    <source>
        <dbReference type="EMBL" id="CAK7905382.1"/>
    </source>
</evidence>
<name>A0ABP0EF64_9ASCO</name>
<dbReference type="PANTHER" id="PTHR34853:SF1">
    <property type="entry name" value="LIPASE 5"/>
    <property type="match status" value="1"/>
</dbReference>
<dbReference type="SUPFAM" id="SSF53474">
    <property type="entry name" value="alpha/beta-Hydrolases"/>
    <property type="match status" value="1"/>
</dbReference>
<dbReference type="InterPro" id="IPR029058">
    <property type="entry name" value="AB_hydrolase_fold"/>
</dbReference>
<comment type="catalytic activity">
    <reaction evidence="3">
        <text>a triacylglycerol + H2O = a diacylglycerol + a fatty acid + H(+)</text>
        <dbReference type="Rhea" id="RHEA:12044"/>
        <dbReference type="ChEBI" id="CHEBI:15377"/>
        <dbReference type="ChEBI" id="CHEBI:15378"/>
        <dbReference type="ChEBI" id="CHEBI:17855"/>
        <dbReference type="ChEBI" id="CHEBI:18035"/>
        <dbReference type="ChEBI" id="CHEBI:28868"/>
        <dbReference type="EC" id="3.1.1.3"/>
    </reaction>
    <physiologicalReaction direction="left-to-right" evidence="3">
        <dbReference type="Rhea" id="RHEA:12045"/>
    </physiologicalReaction>
</comment>
<dbReference type="InterPro" id="IPR005152">
    <property type="entry name" value="Lipase_secreted"/>
</dbReference>
<keyword evidence="1 4" id="KW-0732">Signal</keyword>
<evidence type="ECO:0000313" key="6">
    <source>
        <dbReference type="Proteomes" id="UP001497600"/>
    </source>
</evidence>
<keyword evidence="6" id="KW-1185">Reference proteome</keyword>
<dbReference type="Pfam" id="PF03583">
    <property type="entry name" value="LIP"/>
    <property type="match status" value="1"/>
</dbReference>
<dbReference type="Gene3D" id="1.10.260.130">
    <property type="match status" value="1"/>
</dbReference>